<dbReference type="EMBL" id="SHMC01000002">
    <property type="protein sequence ID" value="TAA27048.1"/>
    <property type="molecule type" value="Genomic_DNA"/>
</dbReference>
<dbReference type="Pfam" id="PF01551">
    <property type="entry name" value="Peptidase_M23"/>
    <property type="match status" value="1"/>
</dbReference>
<gene>
    <name evidence="2" type="ORF">EA660_07545</name>
</gene>
<reference evidence="2 3" key="1">
    <citation type="submission" date="2019-02" db="EMBL/GenBank/DDBJ databases">
        <title>WGS of Pseudoxanthomonas species novum from clinical isolates.</title>
        <authorList>
            <person name="Bernier A.-M."/>
            <person name="Bernard K."/>
            <person name="Vachon A."/>
        </authorList>
    </citation>
    <scope>NUCLEOTIDE SEQUENCE [LARGE SCALE GENOMIC DNA]</scope>
    <source>
        <strain evidence="2 3">NML171200</strain>
    </source>
</reference>
<dbReference type="InterPro" id="IPR011055">
    <property type="entry name" value="Dup_hybrid_motif"/>
</dbReference>
<dbReference type="InterPro" id="IPR016047">
    <property type="entry name" value="M23ase_b-sheet_dom"/>
</dbReference>
<dbReference type="GO" id="GO:0004222">
    <property type="term" value="F:metalloendopeptidase activity"/>
    <property type="evidence" value="ECO:0007669"/>
    <property type="project" value="TreeGrafter"/>
</dbReference>
<comment type="caution">
    <text evidence="2">The sequence shown here is derived from an EMBL/GenBank/DDBJ whole genome shotgun (WGS) entry which is preliminary data.</text>
</comment>
<dbReference type="RefSeq" id="WP_130550898.1">
    <property type="nucleotide sequence ID" value="NZ_SHMC01000002.1"/>
</dbReference>
<accession>A0A4Q8LDR0</accession>
<evidence type="ECO:0000259" key="1">
    <source>
        <dbReference type="Pfam" id="PF01551"/>
    </source>
</evidence>
<feature type="domain" description="M23ase beta-sheet core" evidence="1">
    <location>
        <begin position="128"/>
        <end position="227"/>
    </location>
</feature>
<dbReference type="Gene3D" id="2.70.70.10">
    <property type="entry name" value="Glucose Permease (Domain IIA)"/>
    <property type="match status" value="1"/>
</dbReference>
<dbReference type="SUPFAM" id="SSF51261">
    <property type="entry name" value="Duplicated hybrid motif"/>
    <property type="match status" value="1"/>
</dbReference>
<protein>
    <submittedName>
        <fullName evidence="2">M23 family metallopeptidase</fullName>
    </submittedName>
</protein>
<name>A0A4Q8LDR0_9GAMM</name>
<dbReference type="CDD" id="cd12797">
    <property type="entry name" value="M23_peptidase"/>
    <property type="match status" value="1"/>
</dbReference>
<dbReference type="OrthoDB" id="9809488at2"/>
<evidence type="ECO:0000313" key="2">
    <source>
        <dbReference type="EMBL" id="TAA27048.1"/>
    </source>
</evidence>
<dbReference type="PANTHER" id="PTHR21666:SF294">
    <property type="entry name" value="PEPTIDASE M23"/>
    <property type="match status" value="1"/>
</dbReference>
<evidence type="ECO:0000313" key="3">
    <source>
        <dbReference type="Proteomes" id="UP000292627"/>
    </source>
</evidence>
<organism evidence="2 3">
    <name type="scientific">Pseudoxanthomonas winnipegensis</name>
    <dbReference type="NCBI Taxonomy" id="2480810"/>
    <lineage>
        <taxon>Bacteria</taxon>
        <taxon>Pseudomonadati</taxon>
        <taxon>Pseudomonadota</taxon>
        <taxon>Gammaproteobacteria</taxon>
        <taxon>Lysobacterales</taxon>
        <taxon>Lysobacteraceae</taxon>
        <taxon>Pseudoxanthomonas</taxon>
    </lineage>
</organism>
<sequence length="250" mass="26443">MPRPETADGPLARLRLERTPTRALAWVENPLPGPVQVQLDALNLRGVVASPTLPVRKLLPAHGRALVATLIVADLQAGSDFRLRLDAVPGDPQARPLQVVYRLPFDAPVRVDQGPGGPFSHDDAENADALDFALPEGTPILAARAGVVLQVQDGFARGGPQREALGGRSNFVRILHADGSMALYAHLKPEGVLVRPGEPVAAGQRIGLSGNTGFSSAPHLHFVVQVNAGMRLLSVPVRLAGPLGELRLAH</sequence>
<dbReference type="InterPro" id="IPR050570">
    <property type="entry name" value="Cell_wall_metabolism_enzyme"/>
</dbReference>
<dbReference type="Proteomes" id="UP000292627">
    <property type="component" value="Unassembled WGS sequence"/>
</dbReference>
<dbReference type="AlphaFoldDB" id="A0A4Q8LDR0"/>
<dbReference type="PANTHER" id="PTHR21666">
    <property type="entry name" value="PEPTIDASE-RELATED"/>
    <property type="match status" value="1"/>
</dbReference>
<proteinExistence type="predicted"/>